<keyword evidence="2" id="KW-1185">Reference proteome</keyword>
<evidence type="ECO:0000313" key="1">
    <source>
        <dbReference type="EMBL" id="KGJ01958.1"/>
    </source>
</evidence>
<name>A0A099EVL1_9RHOB</name>
<dbReference type="AlphaFoldDB" id="A0A099EVL1"/>
<protein>
    <submittedName>
        <fullName evidence="1">Uncharacterized protein</fullName>
    </submittedName>
</protein>
<reference evidence="1 2" key="2">
    <citation type="submission" date="2014-10" db="EMBL/GenBank/DDBJ databases">
        <title>Paracoccus sanguinis sp. nov., isolated from clinical specimens of New York State patients.</title>
        <authorList>
            <person name="Mingle L.A."/>
            <person name="Cole J.A."/>
            <person name="Lapierre P."/>
            <person name="Musser K.A."/>
        </authorList>
    </citation>
    <scope>NUCLEOTIDE SEQUENCE [LARGE SCALE GENOMIC DNA]</scope>
    <source>
        <strain evidence="1 2">JCM 14014</strain>
    </source>
</reference>
<evidence type="ECO:0000313" key="2">
    <source>
        <dbReference type="Proteomes" id="UP000029846"/>
    </source>
</evidence>
<gene>
    <name evidence="1" type="ORF">IT41_18885</name>
</gene>
<proteinExistence type="predicted"/>
<dbReference type="RefSeq" id="WP_036744048.1">
    <property type="nucleotide sequence ID" value="NZ_FOJO01000042.1"/>
</dbReference>
<dbReference type="EMBL" id="JRKN01000051">
    <property type="protein sequence ID" value="KGJ01958.1"/>
    <property type="molecule type" value="Genomic_DNA"/>
</dbReference>
<accession>A0A099EVL1</accession>
<sequence>MEHASLDRLDDAADLLLDLYQFRFPGIAAGAAFPVQPVGLLGISAHRLLNDLRCHHAVLQTGEHAGFQFLTRDRAAV</sequence>
<reference evidence="1 2" key="1">
    <citation type="submission" date="2014-09" db="EMBL/GenBank/DDBJ databases">
        <authorList>
            <person name="McGinnis J.M."/>
            <person name="Wolfgang W.J."/>
        </authorList>
    </citation>
    <scope>NUCLEOTIDE SEQUENCE [LARGE SCALE GENOMIC DNA]</scope>
    <source>
        <strain evidence="1 2">JCM 14014</strain>
    </source>
</reference>
<organism evidence="1 2">
    <name type="scientific">Paracoccus halophilus</name>
    <dbReference type="NCBI Taxonomy" id="376733"/>
    <lineage>
        <taxon>Bacteria</taxon>
        <taxon>Pseudomonadati</taxon>
        <taxon>Pseudomonadota</taxon>
        <taxon>Alphaproteobacteria</taxon>
        <taxon>Rhodobacterales</taxon>
        <taxon>Paracoccaceae</taxon>
        <taxon>Paracoccus</taxon>
    </lineage>
</organism>
<comment type="caution">
    <text evidence="1">The sequence shown here is derived from an EMBL/GenBank/DDBJ whole genome shotgun (WGS) entry which is preliminary data.</text>
</comment>
<dbReference type="Proteomes" id="UP000029846">
    <property type="component" value="Unassembled WGS sequence"/>
</dbReference>